<dbReference type="GO" id="GO:0008289">
    <property type="term" value="F:lipid binding"/>
    <property type="evidence" value="ECO:0007669"/>
    <property type="project" value="InterPro"/>
</dbReference>
<dbReference type="Proteomes" id="UP000515202">
    <property type="component" value="Unplaced"/>
</dbReference>
<evidence type="ECO:0000256" key="1">
    <source>
        <dbReference type="ARBA" id="ARBA00008390"/>
    </source>
</evidence>
<evidence type="ECO:0000313" key="2">
    <source>
        <dbReference type="Proteomes" id="UP000515202"/>
    </source>
</evidence>
<evidence type="ECO:0000313" key="3">
    <source>
        <dbReference type="RefSeq" id="XP_023384365.1"/>
    </source>
</evidence>
<dbReference type="PANTHER" id="PTHR11955">
    <property type="entry name" value="FATTY ACID BINDING PROTEIN"/>
    <property type="match status" value="1"/>
</dbReference>
<dbReference type="OrthoDB" id="10016075at2759"/>
<reference evidence="3" key="1">
    <citation type="submission" date="2025-08" db="UniProtKB">
        <authorList>
            <consortium name="RefSeq"/>
        </authorList>
    </citation>
    <scope>IDENTIFICATION</scope>
    <source>
        <tissue evidence="3">Kidney</tissue>
    </source>
</reference>
<dbReference type="AlphaFoldDB" id="A0A6P6CB98"/>
<dbReference type="KEGG" id="pvp:105289949"/>
<dbReference type="Gene3D" id="2.40.128.20">
    <property type="match status" value="1"/>
</dbReference>
<dbReference type="GeneID" id="105289949"/>
<dbReference type="CTD" id="2172"/>
<keyword evidence="2" id="KW-1185">Reference proteome</keyword>
<dbReference type="PRINTS" id="PR00178">
    <property type="entry name" value="FATTYACIDBP"/>
</dbReference>
<accession>A0A6P6CB98</accession>
<dbReference type="Pfam" id="PF14651">
    <property type="entry name" value="Lipocalin_7"/>
    <property type="match status" value="1"/>
</dbReference>
<dbReference type="InterPro" id="IPR012674">
    <property type="entry name" value="Calycin"/>
</dbReference>
<name>A0A6P6CB98_PTEVA</name>
<gene>
    <name evidence="3" type="primary">FABP6</name>
</gene>
<proteinExistence type="inferred from homology"/>
<dbReference type="InterPro" id="IPR000463">
    <property type="entry name" value="Fatty_acid-bd"/>
</dbReference>
<comment type="similarity">
    <text evidence="1">Belongs to the calycin superfamily. Fatty-acid binding protein (FABP) family.</text>
</comment>
<dbReference type="SUPFAM" id="SSF50814">
    <property type="entry name" value="Lipocalins"/>
    <property type="match status" value="1"/>
</dbReference>
<organism evidence="2 3">
    <name type="scientific">Pteropus vampyrus</name>
    <name type="common">Large flying fox</name>
    <dbReference type="NCBI Taxonomy" id="132908"/>
    <lineage>
        <taxon>Eukaryota</taxon>
        <taxon>Metazoa</taxon>
        <taxon>Chordata</taxon>
        <taxon>Craniata</taxon>
        <taxon>Vertebrata</taxon>
        <taxon>Euteleostomi</taxon>
        <taxon>Mammalia</taxon>
        <taxon>Eutheria</taxon>
        <taxon>Laurasiatheria</taxon>
        <taxon>Chiroptera</taxon>
        <taxon>Yinpterochiroptera</taxon>
        <taxon>Pteropodoidea</taxon>
        <taxon>Pteropodidae</taxon>
        <taxon>Pteropodinae</taxon>
        <taxon>Pteropus</taxon>
    </lineage>
</organism>
<sequence length="123" mass="13903">MAFSRKYEIESEKNYDEFMKHLGLPSDMIEKGCNFEIVTEDGQNFTSSQHYPGSHSMTNKFTIGKDCDMVTIEGQEATVQMEGGKEEVDFSNYRQTSEIVGDELVEISTISGVTYEHVSKRPA</sequence>
<protein>
    <submittedName>
        <fullName evidence="3">Gastrotropin</fullName>
    </submittedName>
</protein>
<dbReference type="RefSeq" id="XP_023384365.1">
    <property type="nucleotide sequence ID" value="XM_023528597.1"/>
</dbReference>
<dbReference type="InterPro" id="IPR031259">
    <property type="entry name" value="ILBP"/>
</dbReference>